<accession>A0A4P7LS30</accession>
<dbReference type="Pfam" id="PF13692">
    <property type="entry name" value="Glyco_trans_1_4"/>
    <property type="match status" value="1"/>
</dbReference>
<dbReference type="Proteomes" id="UP000295294">
    <property type="component" value="Plasmid unnamed1"/>
</dbReference>
<dbReference type="Gene3D" id="3.40.50.2000">
    <property type="entry name" value="Glycogen Phosphorylase B"/>
    <property type="match status" value="1"/>
</dbReference>
<dbReference type="OrthoDB" id="8989364at2"/>
<dbReference type="GO" id="GO:0016740">
    <property type="term" value="F:transferase activity"/>
    <property type="evidence" value="ECO:0007669"/>
    <property type="project" value="UniProtKB-KW"/>
</dbReference>
<keyword evidence="1" id="KW-0614">Plasmid</keyword>
<reference evidence="1 2" key="1">
    <citation type="submission" date="2019-03" db="EMBL/GenBank/DDBJ databases">
        <title>Efficiently degradation of phenoxyalkanoic acid herbicides by Cupriavidus oxalaticus strain X32.</title>
        <authorList>
            <person name="Sheng X."/>
        </authorList>
    </citation>
    <scope>NUCLEOTIDE SEQUENCE [LARGE SCALE GENOMIC DNA]</scope>
    <source>
        <strain evidence="1 2">X32</strain>
        <plasmid evidence="1 2">unnamed1</plasmid>
    </source>
</reference>
<dbReference type="RefSeq" id="WP_135706560.1">
    <property type="nucleotide sequence ID" value="NZ_CP038636.1"/>
</dbReference>
<evidence type="ECO:0000313" key="2">
    <source>
        <dbReference type="Proteomes" id="UP000295294"/>
    </source>
</evidence>
<dbReference type="SUPFAM" id="SSF53756">
    <property type="entry name" value="UDP-Glycosyltransferase/glycogen phosphorylase"/>
    <property type="match status" value="1"/>
</dbReference>
<dbReference type="KEGG" id="cox:E0W60_29825"/>
<proteinExistence type="predicted"/>
<sequence>MKKSVFILHPGKAHYPEVPAYSSHLADWGFHVGSGTLDDLAHLPDRLNTILWALMGFYHQAIPAACAIHDYRSLSVGRLAQLKDLAKRYLNTKPDLRIFQNDRQRELMRFNDGIPSILLPMGVPNWIFGPEFSAPQAGDLVADFCYVGDMSRERHFDMVLKAFERRFAKSGRKLLLIGQPEPQLHAQFRSVPGIHFAGRLPQPDALKLVASSRAAICYFPYHRPHCYQTPTKLLEYAALGKPVICNDAPANLECCKQLSIESIVTGADIFGSLTGEQIDHAKPNDRERFKELTWQTVINQSGVRAFLHPHAIY</sequence>
<dbReference type="EMBL" id="CP038636">
    <property type="protein sequence ID" value="QBY55291.1"/>
    <property type="molecule type" value="Genomic_DNA"/>
</dbReference>
<keyword evidence="1" id="KW-0808">Transferase</keyword>
<gene>
    <name evidence="1" type="ORF">E0W60_29825</name>
</gene>
<geneLocation type="plasmid" evidence="1">
    <name>unnamed1</name>
</geneLocation>
<organism evidence="1 2">
    <name type="scientific">Cupriavidus oxalaticus</name>
    <dbReference type="NCBI Taxonomy" id="96344"/>
    <lineage>
        <taxon>Bacteria</taxon>
        <taxon>Pseudomonadati</taxon>
        <taxon>Pseudomonadota</taxon>
        <taxon>Betaproteobacteria</taxon>
        <taxon>Burkholderiales</taxon>
        <taxon>Burkholderiaceae</taxon>
        <taxon>Cupriavidus</taxon>
    </lineage>
</organism>
<name>A0A4P7LS30_9BURK</name>
<dbReference type="AlphaFoldDB" id="A0A4P7LS30"/>
<protein>
    <submittedName>
        <fullName evidence="1">Glycosyltransferase</fullName>
    </submittedName>
</protein>
<evidence type="ECO:0000313" key="1">
    <source>
        <dbReference type="EMBL" id="QBY55291.1"/>
    </source>
</evidence>